<dbReference type="InterPro" id="IPR001279">
    <property type="entry name" value="Metallo-B-lactamas"/>
</dbReference>
<dbReference type="GO" id="GO:0042781">
    <property type="term" value="F:3'-tRNA processing endoribonuclease activity"/>
    <property type="evidence" value="ECO:0007669"/>
    <property type="project" value="UniProtKB-EC"/>
</dbReference>
<organism evidence="2 3">
    <name type="scientific">Cupriavidus laharis</name>
    <dbReference type="NCBI Taxonomy" id="151654"/>
    <lineage>
        <taxon>Bacteria</taxon>
        <taxon>Pseudomonadati</taxon>
        <taxon>Pseudomonadota</taxon>
        <taxon>Betaproteobacteria</taxon>
        <taxon>Burkholderiales</taxon>
        <taxon>Burkholderiaceae</taxon>
        <taxon>Cupriavidus</taxon>
    </lineage>
</organism>
<protein>
    <submittedName>
        <fullName evidence="2">Ribonuclease BN</fullName>
        <ecNumber evidence="2">3.1.26.11</ecNumber>
    </submittedName>
</protein>
<keyword evidence="2" id="KW-0378">Hydrolase</keyword>
<evidence type="ECO:0000313" key="3">
    <source>
        <dbReference type="Proteomes" id="UP000727654"/>
    </source>
</evidence>
<reference evidence="2 3" key="1">
    <citation type="submission" date="2021-08" db="EMBL/GenBank/DDBJ databases">
        <authorList>
            <person name="Peeters C."/>
        </authorList>
    </citation>
    <scope>NUCLEOTIDE SEQUENCE [LARGE SCALE GENOMIC DNA]</scope>
    <source>
        <strain evidence="2 3">LMG 23992</strain>
    </source>
</reference>
<dbReference type="InterPro" id="IPR036866">
    <property type="entry name" value="RibonucZ/Hydroxyglut_hydro"/>
</dbReference>
<dbReference type="PANTHER" id="PTHR46018">
    <property type="entry name" value="ZINC PHOSPHODIESTERASE ELAC PROTEIN 1"/>
    <property type="match status" value="1"/>
</dbReference>
<evidence type="ECO:0000313" key="2">
    <source>
        <dbReference type="EMBL" id="CAG9165005.1"/>
    </source>
</evidence>
<feature type="domain" description="Metallo-beta-lactamase" evidence="1">
    <location>
        <begin position="241"/>
        <end position="330"/>
    </location>
</feature>
<evidence type="ECO:0000259" key="1">
    <source>
        <dbReference type="Pfam" id="PF12706"/>
    </source>
</evidence>
<proteinExistence type="predicted"/>
<dbReference type="Proteomes" id="UP000727654">
    <property type="component" value="Unassembled WGS sequence"/>
</dbReference>
<gene>
    <name evidence="2" type="primary">rbn</name>
    <name evidence="2" type="ORF">LMG23992_00151</name>
</gene>
<dbReference type="Gene3D" id="3.60.15.10">
    <property type="entry name" value="Ribonuclease Z/Hydroxyacylglutathione hydrolase-like"/>
    <property type="match status" value="1"/>
</dbReference>
<sequence length="366" mass="40845">MPGNGGTDGVHGAVTIMRHLLEVRLVNDVFGDPGLFVDFLDERRAMLFDLGDITGLMPRELMRLSHVFVTHGHMDHFSGFDHLLRVLLGRKDRIVLYGGPGFLAQIEHKLHGYTWNVVHRYAVELTVEAVELGLDWQRRSACFSSRHGFARQGEVLTGSTGDIVHEESTFRVRACFVDHGTPCLAYLVEEKARPRINKERLIASGLTTGAWLRELKHAVLTGVPDDAPILVQWRDREGDHAATRHVGELSRLILDVGPGRRIGYVTDLRDSDENVKALSQLMQGVDELFIESVFLDQDSAHGLRKNHLTAAQAGRIARCMGARAVTPFHFSPRYEGRAAELAAEVRAAWSGDAHSRFQPRLSNRAT</sequence>
<keyword evidence="3" id="KW-1185">Reference proteome</keyword>
<dbReference type="NCBIfam" id="NF002558">
    <property type="entry name" value="PRK02126.1"/>
    <property type="match status" value="1"/>
</dbReference>
<dbReference type="EC" id="3.1.26.11" evidence="2"/>
<dbReference type="SUPFAM" id="SSF56281">
    <property type="entry name" value="Metallo-hydrolase/oxidoreductase"/>
    <property type="match status" value="1"/>
</dbReference>
<accession>A0ABM8WD27</accession>
<dbReference type="Pfam" id="PF12706">
    <property type="entry name" value="Lactamase_B_2"/>
    <property type="match status" value="1"/>
</dbReference>
<comment type="caution">
    <text evidence="2">The sequence shown here is derived from an EMBL/GenBank/DDBJ whole genome shotgun (WGS) entry which is preliminary data.</text>
</comment>
<dbReference type="PANTHER" id="PTHR46018:SF7">
    <property type="entry name" value="RIBONUCLEASE Z"/>
    <property type="match status" value="1"/>
</dbReference>
<name>A0ABM8WD27_9BURK</name>
<dbReference type="EMBL" id="CAJZAI010000001">
    <property type="protein sequence ID" value="CAG9165005.1"/>
    <property type="molecule type" value="Genomic_DNA"/>
</dbReference>